<proteinExistence type="predicted"/>
<sequence>MQAVSGKGTCRPLLASSSSIFLRVIWQAERGVAQVDLEGFLRVLLFFHVNKTTLQQRRDHGETAADPPAKWQLTPLQPAANSRILSSYIGVMVCFLYYHTLGVMP</sequence>
<dbReference type="AlphaFoldDB" id="A0A319AA32"/>
<reference evidence="1 2" key="1">
    <citation type="submission" date="2016-12" db="EMBL/GenBank/DDBJ databases">
        <title>The genomes of Aspergillus section Nigri reveals drivers in fungal speciation.</title>
        <authorList>
            <consortium name="DOE Joint Genome Institute"/>
            <person name="Vesth T.C."/>
            <person name="Nybo J."/>
            <person name="Theobald S."/>
            <person name="Brandl J."/>
            <person name="Frisvad J.C."/>
            <person name="Nielsen K.F."/>
            <person name="Lyhne E.K."/>
            <person name="Kogle M.E."/>
            <person name="Kuo A."/>
            <person name="Riley R."/>
            <person name="Clum A."/>
            <person name="Nolan M."/>
            <person name="Lipzen A."/>
            <person name="Salamov A."/>
            <person name="Henrissat B."/>
            <person name="Wiebenga A."/>
            <person name="De Vries R.P."/>
            <person name="Grigoriev I.V."/>
            <person name="Mortensen U.H."/>
            <person name="Andersen M.R."/>
            <person name="Baker S.E."/>
        </authorList>
    </citation>
    <scope>NUCLEOTIDE SEQUENCE [LARGE SCALE GENOMIC DNA]</scope>
    <source>
        <strain evidence="1 2">JOP 1030-1</strain>
    </source>
</reference>
<name>A0A319AA32_9EURO</name>
<evidence type="ECO:0000313" key="1">
    <source>
        <dbReference type="EMBL" id="PYH48498.1"/>
    </source>
</evidence>
<dbReference type="Proteomes" id="UP000248349">
    <property type="component" value="Unassembled WGS sequence"/>
</dbReference>
<dbReference type="EMBL" id="KZ821221">
    <property type="protein sequence ID" value="PYH48498.1"/>
    <property type="molecule type" value="Genomic_DNA"/>
</dbReference>
<organism evidence="1 2">
    <name type="scientific">Aspergillus saccharolyticus JOP 1030-1</name>
    <dbReference type="NCBI Taxonomy" id="1450539"/>
    <lineage>
        <taxon>Eukaryota</taxon>
        <taxon>Fungi</taxon>
        <taxon>Dikarya</taxon>
        <taxon>Ascomycota</taxon>
        <taxon>Pezizomycotina</taxon>
        <taxon>Eurotiomycetes</taxon>
        <taxon>Eurotiomycetidae</taxon>
        <taxon>Eurotiales</taxon>
        <taxon>Aspergillaceae</taxon>
        <taxon>Aspergillus</taxon>
        <taxon>Aspergillus subgen. Circumdati</taxon>
    </lineage>
</organism>
<protein>
    <submittedName>
        <fullName evidence="1">Uncharacterized protein</fullName>
    </submittedName>
</protein>
<evidence type="ECO:0000313" key="2">
    <source>
        <dbReference type="Proteomes" id="UP000248349"/>
    </source>
</evidence>
<dbReference type="RefSeq" id="XP_025434480.1">
    <property type="nucleotide sequence ID" value="XM_025577889.1"/>
</dbReference>
<dbReference type="GeneID" id="37079118"/>
<accession>A0A319AA32</accession>
<keyword evidence="2" id="KW-1185">Reference proteome</keyword>
<gene>
    <name evidence="1" type="ORF">BP01DRAFT_389116</name>
</gene>